<evidence type="ECO:0000313" key="2">
    <source>
        <dbReference type="EMBL" id="KAH7328615.1"/>
    </source>
</evidence>
<sequence>MAFISSAMACRPGQATHWTSDVAAQEAKSPSWPYACRRKLVLDGEKDLLALRELGVSDTDLMNWNCFLGDGPGSVQLGDVICVDAVLEPEEAVVVTNTEKTDAPKARSPVAEPSTTQWSESASALPTVAWTTIKLSAPMQVTEVSKRQQTERCDSGTPLAEDCRVTTKCDAKSKGLPTCENGKCVCTVQSCRQASDCEKFKQCRED</sequence>
<feature type="compositionally biased region" description="Polar residues" evidence="1">
    <location>
        <begin position="113"/>
        <end position="122"/>
    </location>
</feature>
<dbReference type="Proteomes" id="UP000813444">
    <property type="component" value="Unassembled WGS sequence"/>
</dbReference>
<comment type="caution">
    <text evidence="2">The sequence shown here is derived from an EMBL/GenBank/DDBJ whole genome shotgun (WGS) entry which is preliminary data.</text>
</comment>
<reference evidence="2" key="1">
    <citation type="journal article" date="2021" name="Nat. Commun.">
        <title>Genetic determinants of endophytism in the Arabidopsis root mycobiome.</title>
        <authorList>
            <person name="Mesny F."/>
            <person name="Miyauchi S."/>
            <person name="Thiergart T."/>
            <person name="Pickel B."/>
            <person name="Atanasova L."/>
            <person name="Karlsson M."/>
            <person name="Huettel B."/>
            <person name="Barry K.W."/>
            <person name="Haridas S."/>
            <person name="Chen C."/>
            <person name="Bauer D."/>
            <person name="Andreopoulos W."/>
            <person name="Pangilinan J."/>
            <person name="LaButti K."/>
            <person name="Riley R."/>
            <person name="Lipzen A."/>
            <person name="Clum A."/>
            <person name="Drula E."/>
            <person name="Henrissat B."/>
            <person name="Kohler A."/>
            <person name="Grigoriev I.V."/>
            <person name="Martin F.M."/>
            <person name="Hacquard S."/>
        </authorList>
    </citation>
    <scope>NUCLEOTIDE SEQUENCE</scope>
    <source>
        <strain evidence="2">MPI-CAGE-CH-0235</strain>
    </source>
</reference>
<name>A0A8K0T4D5_9HYPO</name>
<feature type="region of interest" description="Disordered" evidence="1">
    <location>
        <begin position="98"/>
        <end position="122"/>
    </location>
</feature>
<keyword evidence="3" id="KW-1185">Reference proteome</keyword>
<organism evidence="2 3">
    <name type="scientific">Stachybotrys elegans</name>
    <dbReference type="NCBI Taxonomy" id="80388"/>
    <lineage>
        <taxon>Eukaryota</taxon>
        <taxon>Fungi</taxon>
        <taxon>Dikarya</taxon>
        <taxon>Ascomycota</taxon>
        <taxon>Pezizomycotina</taxon>
        <taxon>Sordariomycetes</taxon>
        <taxon>Hypocreomycetidae</taxon>
        <taxon>Hypocreales</taxon>
        <taxon>Stachybotryaceae</taxon>
        <taxon>Stachybotrys</taxon>
    </lineage>
</organism>
<evidence type="ECO:0000256" key="1">
    <source>
        <dbReference type="SAM" id="MobiDB-lite"/>
    </source>
</evidence>
<gene>
    <name evidence="2" type="ORF">B0I35DRAFT_403950</name>
</gene>
<accession>A0A8K0T4D5</accession>
<dbReference type="AlphaFoldDB" id="A0A8K0T4D5"/>
<evidence type="ECO:0000313" key="3">
    <source>
        <dbReference type="Proteomes" id="UP000813444"/>
    </source>
</evidence>
<dbReference type="EMBL" id="JAGPNK010000001">
    <property type="protein sequence ID" value="KAH7328615.1"/>
    <property type="molecule type" value="Genomic_DNA"/>
</dbReference>
<dbReference type="OrthoDB" id="4899536at2759"/>
<proteinExistence type="predicted"/>
<protein>
    <submittedName>
        <fullName evidence="2">Uncharacterized protein</fullName>
    </submittedName>
</protein>